<proteinExistence type="predicted"/>
<dbReference type="AlphaFoldDB" id="A0A9X1FZB8"/>
<dbReference type="EMBL" id="JAHXDN010000008">
    <property type="protein sequence ID" value="MBW4710499.1"/>
    <property type="molecule type" value="Genomic_DNA"/>
</dbReference>
<gene>
    <name evidence="1" type="ORF">KX928_22150</name>
</gene>
<accession>A0A9X1FZB8</accession>
<reference evidence="1" key="1">
    <citation type="submission" date="2021-07" db="EMBL/GenBank/DDBJ databases">
        <title>Roseobacter insulae sp. nov., isolated from a tidal flat.</title>
        <authorList>
            <person name="Park S."/>
            <person name="Yoon J.-H."/>
        </authorList>
    </citation>
    <scope>NUCLEOTIDE SEQUENCE</scope>
    <source>
        <strain evidence="1">YSTF-M11</strain>
    </source>
</reference>
<dbReference type="Proteomes" id="UP001138661">
    <property type="component" value="Unassembled WGS sequence"/>
</dbReference>
<comment type="caution">
    <text evidence="1">The sequence shown here is derived from an EMBL/GenBank/DDBJ whole genome shotgun (WGS) entry which is preliminary data.</text>
</comment>
<evidence type="ECO:0000313" key="2">
    <source>
        <dbReference type="Proteomes" id="UP001138661"/>
    </source>
</evidence>
<name>A0A9X1FZB8_9RHOB</name>
<keyword evidence="2" id="KW-1185">Reference proteome</keyword>
<protein>
    <submittedName>
        <fullName evidence="1">Uncharacterized protein</fullName>
    </submittedName>
</protein>
<dbReference type="RefSeq" id="WP_219507138.1">
    <property type="nucleotide sequence ID" value="NZ_JAHXDN010000008.1"/>
</dbReference>
<sequence>MYSYDHYTMLRLGLDRWSGHEQNQHRPSPAPRIAPPILLRKLMLWRRRKLQVPRRAPS</sequence>
<organism evidence="1 2">
    <name type="scientific">Roseobacter insulae</name>
    <dbReference type="NCBI Taxonomy" id="2859783"/>
    <lineage>
        <taxon>Bacteria</taxon>
        <taxon>Pseudomonadati</taxon>
        <taxon>Pseudomonadota</taxon>
        <taxon>Alphaproteobacteria</taxon>
        <taxon>Rhodobacterales</taxon>
        <taxon>Roseobacteraceae</taxon>
        <taxon>Roseobacter</taxon>
    </lineage>
</organism>
<evidence type="ECO:0000313" key="1">
    <source>
        <dbReference type="EMBL" id="MBW4710499.1"/>
    </source>
</evidence>